<dbReference type="Gene3D" id="3.90.1150.10">
    <property type="entry name" value="Aspartate Aminotransferase, domain 1"/>
    <property type="match status" value="1"/>
</dbReference>
<evidence type="ECO:0000256" key="4">
    <source>
        <dbReference type="ARBA" id="ARBA00011643"/>
    </source>
</evidence>
<dbReference type="FunFam" id="3.90.1150.10:FF:000152">
    <property type="entry name" value="Ornithine aminotransferase"/>
    <property type="match status" value="1"/>
</dbReference>
<dbReference type="EC" id="2.6.1.13" evidence="11"/>
<dbReference type="GO" id="GO:0004587">
    <property type="term" value="F:ornithine aminotransferase activity"/>
    <property type="evidence" value="ECO:0007669"/>
    <property type="project" value="UniProtKB-EC"/>
</dbReference>
<dbReference type="NCBIfam" id="TIGR01885">
    <property type="entry name" value="Orn_aminotrans"/>
    <property type="match status" value="1"/>
</dbReference>
<dbReference type="PIRSF" id="PIRSF000521">
    <property type="entry name" value="Transaminase_4ab_Lys_Orn"/>
    <property type="match status" value="1"/>
</dbReference>
<accession>A0A8C9GW17</accession>
<comment type="catalytic activity">
    <reaction evidence="11">
        <text>a 2-oxocarboxylate + L-ornithine = L-glutamate 5-semialdehyde + an L-alpha-amino acid</text>
        <dbReference type="Rhea" id="RHEA:13877"/>
        <dbReference type="ChEBI" id="CHEBI:35179"/>
        <dbReference type="ChEBI" id="CHEBI:46911"/>
        <dbReference type="ChEBI" id="CHEBI:58066"/>
        <dbReference type="ChEBI" id="CHEBI:59869"/>
        <dbReference type="EC" id="2.6.1.13"/>
    </reaction>
</comment>
<evidence type="ECO:0000256" key="2">
    <source>
        <dbReference type="ARBA" id="ARBA00004998"/>
    </source>
</evidence>
<evidence type="ECO:0000256" key="11">
    <source>
        <dbReference type="RuleBase" id="RU365036"/>
    </source>
</evidence>
<dbReference type="PANTHER" id="PTHR11986">
    <property type="entry name" value="AMINOTRANSFERASE CLASS III"/>
    <property type="match status" value="1"/>
</dbReference>
<comment type="subunit">
    <text evidence="4">Homohexamer.</text>
</comment>
<name>A0A8C9GW17_9PRIM</name>
<dbReference type="InterPro" id="IPR005814">
    <property type="entry name" value="Aminotrans_3"/>
</dbReference>
<comment type="pathway">
    <text evidence="2 11">Amino-acid biosynthesis; L-proline biosynthesis; L-glutamate 5-semialdehyde from L-ornithine: step 1/1.</text>
</comment>
<evidence type="ECO:0000256" key="6">
    <source>
        <dbReference type="ARBA" id="ARBA00022679"/>
    </source>
</evidence>
<dbReference type="InterPro" id="IPR015421">
    <property type="entry name" value="PyrdxlP-dep_Trfase_major"/>
</dbReference>
<sequence>MEYIKTLKNSQDYINTELEYGAHHCRTIPVVLTRGEGVYVYDVEGKRYYDFLSGYSSVNQGHCHPKILNVLINQAKTLAACSRAFYSSTLGICERYLCQTFGYDKVLMMNSGAEANETAYKLCRKWGYEVKKIPENMAKIIVCKNNFAGRTIACISCSNYINCTKNFGPFVPNFIKVEYNNAEALENELKDFNVCAFIVEPVQGEAGVIIPSNTYFKKVQELCKKYNVLFVADEVQTALGRTGNLLSLQRYNVKPDITLLGKALSGGFYPISAILANNNIMLLLKPGEHGSTYGGNPLAAAIAIEAVDVIIKEKLCEKSEKLGKIFLNALRVYLQKSQIIKDIRGLGLMCAIEFKKEFTNMWNLCLKLKENGLVTMYVHERTIRLTPPLCITQEQLDECVQIILKTVRHFDNNVPEYANSCKPVLQN</sequence>
<evidence type="ECO:0000256" key="1">
    <source>
        <dbReference type="ARBA" id="ARBA00001933"/>
    </source>
</evidence>
<evidence type="ECO:0000313" key="12">
    <source>
        <dbReference type="Ensembl" id="ENSPTEP00000010011.1"/>
    </source>
</evidence>
<dbReference type="Ensembl" id="ENSPTET00000015214.1">
    <property type="protein sequence ID" value="ENSPTEP00000010011.1"/>
    <property type="gene ID" value="ENSPTEG00000011363.1"/>
</dbReference>
<evidence type="ECO:0000256" key="8">
    <source>
        <dbReference type="ARBA" id="ARBA00050762"/>
    </source>
</evidence>
<reference evidence="12" key="1">
    <citation type="submission" date="2025-08" db="UniProtKB">
        <authorList>
            <consortium name="Ensembl"/>
        </authorList>
    </citation>
    <scope>IDENTIFICATION</scope>
</reference>
<dbReference type="Gene3D" id="3.40.640.10">
    <property type="entry name" value="Type I PLP-dependent aspartate aminotransferase-like (Major domain)"/>
    <property type="match status" value="1"/>
</dbReference>
<reference evidence="12" key="2">
    <citation type="submission" date="2025-09" db="UniProtKB">
        <authorList>
            <consortium name="Ensembl"/>
        </authorList>
    </citation>
    <scope>IDENTIFICATION</scope>
</reference>
<comment type="similarity">
    <text evidence="3 10">Belongs to the class-III pyridoxal-phosphate-dependent aminotransferase family.</text>
</comment>
<dbReference type="CDD" id="cd00610">
    <property type="entry name" value="OAT_like"/>
    <property type="match status" value="1"/>
</dbReference>
<dbReference type="InterPro" id="IPR015422">
    <property type="entry name" value="PyrdxlP-dep_Trfase_small"/>
</dbReference>
<dbReference type="InterPro" id="IPR049704">
    <property type="entry name" value="Aminotrans_3_PPA_site"/>
</dbReference>
<keyword evidence="6 11" id="KW-0808">Transferase</keyword>
<dbReference type="GO" id="GO:0042802">
    <property type="term" value="F:identical protein binding"/>
    <property type="evidence" value="ECO:0007669"/>
    <property type="project" value="TreeGrafter"/>
</dbReference>
<dbReference type="GO" id="GO:0005737">
    <property type="term" value="C:cytoplasm"/>
    <property type="evidence" value="ECO:0007669"/>
    <property type="project" value="TreeGrafter"/>
</dbReference>
<dbReference type="Proteomes" id="UP000694416">
    <property type="component" value="Unplaced"/>
</dbReference>
<dbReference type="PROSITE" id="PS00600">
    <property type="entry name" value="AA_TRANSFER_CLASS_3"/>
    <property type="match status" value="1"/>
</dbReference>
<keyword evidence="7 10" id="KW-0663">Pyridoxal phosphate</keyword>
<organism evidence="12 13">
    <name type="scientific">Piliocolobus tephrosceles</name>
    <name type="common">Ugandan red Colobus</name>
    <dbReference type="NCBI Taxonomy" id="591936"/>
    <lineage>
        <taxon>Eukaryota</taxon>
        <taxon>Metazoa</taxon>
        <taxon>Chordata</taxon>
        <taxon>Craniata</taxon>
        <taxon>Vertebrata</taxon>
        <taxon>Euteleostomi</taxon>
        <taxon>Mammalia</taxon>
        <taxon>Eutheria</taxon>
        <taxon>Euarchontoglires</taxon>
        <taxon>Primates</taxon>
        <taxon>Haplorrhini</taxon>
        <taxon>Catarrhini</taxon>
        <taxon>Cercopithecidae</taxon>
        <taxon>Colobinae</taxon>
        <taxon>Piliocolobus</taxon>
    </lineage>
</organism>
<dbReference type="UniPathway" id="UPA00098">
    <property type="reaction ID" value="UER00358"/>
</dbReference>
<dbReference type="SUPFAM" id="SSF53383">
    <property type="entry name" value="PLP-dependent transferases"/>
    <property type="match status" value="1"/>
</dbReference>
<dbReference type="InterPro" id="IPR050103">
    <property type="entry name" value="Class-III_PLP-dep_AT"/>
</dbReference>
<protein>
    <recommendedName>
        <fullName evidence="11">Ornithine aminotransferase</fullName>
        <ecNumber evidence="11">2.6.1.13</ecNumber>
    </recommendedName>
</protein>
<evidence type="ECO:0000313" key="13">
    <source>
        <dbReference type="Proteomes" id="UP000694416"/>
    </source>
</evidence>
<evidence type="ECO:0000256" key="9">
    <source>
        <dbReference type="ARBA" id="ARBA00056101"/>
    </source>
</evidence>
<evidence type="ECO:0000256" key="3">
    <source>
        <dbReference type="ARBA" id="ARBA00008954"/>
    </source>
</evidence>
<comment type="cofactor">
    <cofactor evidence="1 11">
        <name>pyridoxal 5'-phosphate</name>
        <dbReference type="ChEBI" id="CHEBI:597326"/>
    </cofactor>
</comment>
<dbReference type="GO" id="GO:0010121">
    <property type="term" value="P:L-arginine catabolic process to proline via ornithine"/>
    <property type="evidence" value="ECO:0007669"/>
    <property type="project" value="TreeGrafter"/>
</dbReference>
<proteinExistence type="inferred from homology"/>
<dbReference type="GO" id="GO:0030170">
    <property type="term" value="F:pyridoxal phosphate binding"/>
    <property type="evidence" value="ECO:0007669"/>
    <property type="project" value="InterPro"/>
</dbReference>
<keyword evidence="13" id="KW-1185">Reference proteome</keyword>
<comment type="function">
    <text evidence="9">Catalyzes the reversible interconversion of L-ornithine and 2-oxoglutarate to L-glutamate semialdehyde and L-glutamate.</text>
</comment>
<dbReference type="AlphaFoldDB" id="A0A8C9GW17"/>
<dbReference type="GO" id="GO:0019544">
    <property type="term" value="P:L-arginine catabolic process to L-glutamate"/>
    <property type="evidence" value="ECO:0007669"/>
    <property type="project" value="TreeGrafter"/>
</dbReference>
<evidence type="ECO:0000256" key="10">
    <source>
        <dbReference type="RuleBase" id="RU003560"/>
    </source>
</evidence>
<evidence type="ECO:0000256" key="7">
    <source>
        <dbReference type="ARBA" id="ARBA00022898"/>
    </source>
</evidence>
<dbReference type="PANTHER" id="PTHR11986:SF18">
    <property type="entry name" value="ORNITHINE AMINOTRANSFERASE, MITOCHONDRIAL"/>
    <property type="match status" value="1"/>
</dbReference>
<comment type="catalytic activity">
    <reaction evidence="8">
        <text>L-ornithine + 2-oxoglutarate = L-glutamate 5-semialdehyde + L-glutamate</text>
        <dbReference type="Rhea" id="RHEA:25160"/>
        <dbReference type="ChEBI" id="CHEBI:16810"/>
        <dbReference type="ChEBI" id="CHEBI:29985"/>
        <dbReference type="ChEBI" id="CHEBI:46911"/>
        <dbReference type="ChEBI" id="CHEBI:58066"/>
        <dbReference type="EC" id="2.6.1.13"/>
    </reaction>
    <physiologicalReaction direction="left-to-right" evidence="8">
        <dbReference type="Rhea" id="RHEA:25161"/>
    </physiologicalReaction>
    <physiologicalReaction direction="right-to-left" evidence="8">
        <dbReference type="Rhea" id="RHEA:25162"/>
    </physiologicalReaction>
</comment>
<evidence type="ECO:0000256" key="5">
    <source>
        <dbReference type="ARBA" id="ARBA00022576"/>
    </source>
</evidence>
<keyword evidence="5 11" id="KW-0032">Aminotransferase</keyword>
<dbReference type="Pfam" id="PF00202">
    <property type="entry name" value="Aminotran_3"/>
    <property type="match status" value="1"/>
</dbReference>
<dbReference type="FunFam" id="3.40.640.10:FF:000011">
    <property type="entry name" value="Ornithine aminotransferase"/>
    <property type="match status" value="1"/>
</dbReference>
<dbReference type="InterPro" id="IPR010164">
    <property type="entry name" value="Orn_aminotrans"/>
</dbReference>
<dbReference type="GO" id="GO:0055129">
    <property type="term" value="P:L-proline biosynthetic process"/>
    <property type="evidence" value="ECO:0007669"/>
    <property type="project" value="UniProtKB-UniPathway"/>
</dbReference>
<dbReference type="InterPro" id="IPR015424">
    <property type="entry name" value="PyrdxlP-dep_Trfase"/>
</dbReference>